<name>E0XZC5_9GAMM</name>
<evidence type="ECO:0000256" key="1">
    <source>
        <dbReference type="SAM" id="Phobius"/>
    </source>
</evidence>
<proteinExistence type="predicted"/>
<evidence type="ECO:0000313" key="2">
    <source>
        <dbReference type="EMBL" id="ADI19766.1"/>
    </source>
</evidence>
<dbReference type="EMBL" id="GU474932">
    <property type="protein sequence ID" value="ADI19766.1"/>
    <property type="molecule type" value="Genomic_DNA"/>
</dbReference>
<accession>E0XZC5</accession>
<keyword evidence="1" id="KW-0812">Transmembrane</keyword>
<organism evidence="2">
    <name type="scientific">uncultured gamma proteobacterium EB000_37F04</name>
    <dbReference type="NCBI Taxonomy" id="710971"/>
    <lineage>
        <taxon>Bacteria</taxon>
        <taxon>Pseudomonadati</taxon>
        <taxon>Pseudomonadota</taxon>
        <taxon>Gammaproteobacteria</taxon>
        <taxon>environmental samples</taxon>
    </lineage>
</organism>
<protein>
    <submittedName>
        <fullName evidence="2">Uncharacterized protein</fullName>
    </submittedName>
</protein>
<dbReference type="AlphaFoldDB" id="E0XZC5"/>
<feature type="transmembrane region" description="Helical" evidence="1">
    <location>
        <begin position="6"/>
        <end position="29"/>
    </location>
</feature>
<reference evidence="2" key="1">
    <citation type="journal article" date="2011" name="Environ. Microbiol.">
        <title>Time-series analyses of Monterey Bay coastal microbial picoplankton using a 'genome proxy' microarray.</title>
        <authorList>
            <person name="Rich V.I."/>
            <person name="Pham V.D."/>
            <person name="Eppley J."/>
            <person name="Shi Y."/>
            <person name="DeLong E.F."/>
        </authorList>
    </citation>
    <scope>NUCLEOTIDE SEQUENCE</scope>
</reference>
<keyword evidence="1" id="KW-0472">Membrane</keyword>
<keyword evidence="1" id="KW-1133">Transmembrane helix</keyword>
<sequence>MWIDYAIAASIGFAGLLGLMQLTGELTALSMSAYQLTMAGFLLDELAAVSSWEGVSLTSAAQLCGPSEWGTQALHCGMIEAWLRALPQGGLSAAADGWVSLTWQQMDGSLMVITRSDASN</sequence>